<dbReference type="InterPro" id="IPR021109">
    <property type="entry name" value="Peptidase_aspartic_dom_sf"/>
</dbReference>
<sequence>MSRIQCMQQMSSLVDKLPYPVGHWLSGHVQETWRIGTVSGPIVFANMTPGPHFVPSQAFVNATNATDFDTVFDNDIVGSLGLAFDEASPVGIEILINYGPNTTSGRTFLSNVFMQNASAPNVFTVLFGRSGDLDETTEGVFTVAEYDPDFIAIVDELQLPRFPNPTDLSQQPRWSVVMDGMTVNGQPFKFNTSDVPGTPEGKIVAMLDTGFTFPPILADVVNFIYRGIDGAIYYYSTGLWIVPCLNSTTLEFQLGHWRVHSYSS</sequence>
<proteinExistence type="inferred from homology"/>
<gene>
    <name evidence="3" type="ORF">OBBRIDRAFT_883181</name>
</gene>
<keyword evidence="4" id="KW-1185">Reference proteome</keyword>
<evidence type="ECO:0000313" key="3">
    <source>
        <dbReference type="EMBL" id="OCH96247.1"/>
    </source>
</evidence>
<protein>
    <recommendedName>
        <fullName evidence="2">Peptidase A1 domain-containing protein</fullName>
    </recommendedName>
</protein>
<dbReference type="GO" id="GO:0006508">
    <property type="term" value="P:proteolysis"/>
    <property type="evidence" value="ECO:0007669"/>
    <property type="project" value="InterPro"/>
</dbReference>
<name>A0A8E2J870_9APHY</name>
<dbReference type="PANTHER" id="PTHR47966">
    <property type="entry name" value="BETA-SITE APP-CLEAVING ENZYME, ISOFORM A-RELATED"/>
    <property type="match status" value="1"/>
</dbReference>
<feature type="domain" description="Peptidase A1" evidence="2">
    <location>
        <begin position="38"/>
        <end position="253"/>
    </location>
</feature>
<dbReference type="SUPFAM" id="SSF50630">
    <property type="entry name" value="Acid proteases"/>
    <property type="match status" value="1"/>
</dbReference>
<dbReference type="Pfam" id="PF00026">
    <property type="entry name" value="Asp"/>
    <property type="match status" value="1"/>
</dbReference>
<evidence type="ECO:0000313" key="4">
    <source>
        <dbReference type="Proteomes" id="UP000250043"/>
    </source>
</evidence>
<dbReference type="InterPro" id="IPR001461">
    <property type="entry name" value="Aspartic_peptidase_A1"/>
</dbReference>
<dbReference type="Gene3D" id="2.40.70.10">
    <property type="entry name" value="Acid Proteases"/>
    <property type="match status" value="2"/>
</dbReference>
<dbReference type="PANTHER" id="PTHR47966:SF51">
    <property type="entry name" value="BETA-SITE APP-CLEAVING ENZYME, ISOFORM A-RELATED"/>
    <property type="match status" value="1"/>
</dbReference>
<accession>A0A8E2J870</accession>
<evidence type="ECO:0000256" key="1">
    <source>
        <dbReference type="ARBA" id="ARBA00007447"/>
    </source>
</evidence>
<dbReference type="EMBL" id="KV722331">
    <property type="protein sequence ID" value="OCH96247.1"/>
    <property type="molecule type" value="Genomic_DNA"/>
</dbReference>
<evidence type="ECO:0000259" key="2">
    <source>
        <dbReference type="Pfam" id="PF00026"/>
    </source>
</evidence>
<comment type="similarity">
    <text evidence="1">Belongs to the peptidase A1 family.</text>
</comment>
<dbReference type="OrthoDB" id="771136at2759"/>
<organism evidence="3 4">
    <name type="scientific">Obba rivulosa</name>
    <dbReference type="NCBI Taxonomy" id="1052685"/>
    <lineage>
        <taxon>Eukaryota</taxon>
        <taxon>Fungi</taxon>
        <taxon>Dikarya</taxon>
        <taxon>Basidiomycota</taxon>
        <taxon>Agaricomycotina</taxon>
        <taxon>Agaricomycetes</taxon>
        <taxon>Polyporales</taxon>
        <taxon>Gelatoporiaceae</taxon>
        <taxon>Obba</taxon>
    </lineage>
</organism>
<feature type="non-terminal residue" evidence="3">
    <location>
        <position position="264"/>
    </location>
</feature>
<dbReference type="Proteomes" id="UP000250043">
    <property type="component" value="Unassembled WGS sequence"/>
</dbReference>
<dbReference type="AlphaFoldDB" id="A0A8E2J870"/>
<dbReference type="GO" id="GO:0004190">
    <property type="term" value="F:aspartic-type endopeptidase activity"/>
    <property type="evidence" value="ECO:0007669"/>
    <property type="project" value="InterPro"/>
</dbReference>
<dbReference type="InterPro" id="IPR033121">
    <property type="entry name" value="PEPTIDASE_A1"/>
</dbReference>
<reference evidence="3 4" key="1">
    <citation type="submission" date="2016-07" db="EMBL/GenBank/DDBJ databases">
        <title>Draft genome of the white-rot fungus Obba rivulosa 3A-2.</title>
        <authorList>
            <consortium name="DOE Joint Genome Institute"/>
            <person name="Miettinen O."/>
            <person name="Riley R."/>
            <person name="Acob R."/>
            <person name="Barry K."/>
            <person name="Cullen D."/>
            <person name="De Vries R."/>
            <person name="Hainaut M."/>
            <person name="Hatakka A."/>
            <person name="Henrissat B."/>
            <person name="Hilden K."/>
            <person name="Kuo R."/>
            <person name="Labutti K."/>
            <person name="Lipzen A."/>
            <person name="Makela M.R."/>
            <person name="Sandor L."/>
            <person name="Spatafora J.W."/>
            <person name="Grigoriev I.V."/>
            <person name="Hibbett D.S."/>
        </authorList>
    </citation>
    <scope>NUCLEOTIDE SEQUENCE [LARGE SCALE GENOMIC DNA]</scope>
    <source>
        <strain evidence="3 4">3A-2</strain>
    </source>
</reference>